<proteinExistence type="inferred from homology"/>
<comment type="similarity">
    <text evidence="1">Belongs to the LysR transcriptional regulatory family.</text>
</comment>
<dbReference type="PROSITE" id="PS50931">
    <property type="entry name" value="HTH_LYSR"/>
    <property type="match status" value="1"/>
</dbReference>
<accession>A0AA41H808</accession>
<evidence type="ECO:0000313" key="7">
    <source>
        <dbReference type="EMBL" id="MCP2007468.1"/>
    </source>
</evidence>
<evidence type="ECO:0000256" key="2">
    <source>
        <dbReference type="ARBA" id="ARBA00023015"/>
    </source>
</evidence>
<comment type="caution">
    <text evidence="6">The sequence shown here is derived from an EMBL/GenBank/DDBJ whole genome shotgun (WGS) entry which is preliminary data.</text>
</comment>
<evidence type="ECO:0000256" key="3">
    <source>
        <dbReference type="ARBA" id="ARBA00023125"/>
    </source>
</evidence>
<keyword evidence="2" id="KW-0805">Transcription regulation</keyword>
<dbReference type="InterPro" id="IPR005119">
    <property type="entry name" value="LysR_subst-bd"/>
</dbReference>
<evidence type="ECO:0000256" key="1">
    <source>
        <dbReference type="ARBA" id="ARBA00009437"/>
    </source>
</evidence>
<evidence type="ECO:0000313" key="8">
    <source>
        <dbReference type="Proteomes" id="UP001155901"/>
    </source>
</evidence>
<gene>
    <name evidence="6" type="ORF">KVP70_22845</name>
    <name evidence="7" type="ORF">L1274_001161</name>
</gene>
<dbReference type="Pfam" id="PF03466">
    <property type="entry name" value="LysR_substrate"/>
    <property type="match status" value="1"/>
</dbReference>
<feature type="domain" description="HTH lysR-type" evidence="5">
    <location>
        <begin position="1"/>
        <end position="59"/>
    </location>
</feature>
<dbReference type="EMBL" id="JAHTGR010000013">
    <property type="protein sequence ID" value="MBV6323778.1"/>
    <property type="molecule type" value="Genomic_DNA"/>
</dbReference>
<name>A0AA41H808_9BURK</name>
<dbReference type="PANTHER" id="PTHR30537">
    <property type="entry name" value="HTH-TYPE TRANSCRIPTIONAL REGULATOR"/>
    <property type="match status" value="1"/>
</dbReference>
<dbReference type="EMBL" id="JALJZU010000002">
    <property type="protein sequence ID" value="MCP2007468.1"/>
    <property type="molecule type" value="Genomic_DNA"/>
</dbReference>
<protein>
    <submittedName>
        <fullName evidence="7">DNA-binding transcriptional LysR family regulator</fullName>
    </submittedName>
    <submittedName>
        <fullName evidence="6">LysR family transcriptional regulator</fullName>
    </submittedName>
</protein>
<dbReference type="Proteomes" id="UP001155901">
    <property type="component" value="Unassembled WGS sequence"/>
</dbReference>
<dbReference type="GO" id="GO:0003700">
    <property type="term" value="F:DNA-binding transcription factor activity"/>
    <property type="evidence" value="ECO:0007669"/>
    <property type="project" value="InterPro"/>
</dbReference>
<keyword evidence="3 7" id="KW-0238">DNA-binding</keyword>
<dbReference type="AlphaFoldDB" id="A0AA41H808"/>
<dbReference type="RefSeq" id="WP_217944619.1">
    <property type="nucleotide sequence ID" value="NZ_JAHTGR010000013.1"/>
</dbReference>
<dbReference type="GO" id="GO:0006351">
    <property type="term" value="P:DNA-templated transcription"/>
    <property type="evidence" value="ECO:0007669"/>
    <property type="project" value="TreeGrafter"/>
</dbReference>
<organism evidence="6 8">
    <name type="scientific">Duganella violaceipulchra</name>
    <dbReference type="NCBI Taxonomy" id="2849652"/>
    <lineage>
        <taxon>Bacteria</taxon>
        <taxon>Pseudomonadati</taxon>
        <taxon>Pseudomonadota</taxon>
        <taxon>Betaproteobacteria</taxon>
        <taxon>Burkholderiales</taxon>
        <taxon>Oxalobacteraceae</taxon>
        <taxon>Telluria group</taxon>
        <taxon>Duganella</taxon>
    </lineage>
</organism>
<evidence type="ECO:0000313" key="9">
    <source>
        <dbReference type="Proteomes" id="UP001162889"/>
    </source>
</evidence>
<dbReference type="Proteomes" id="UP001162889">
    <property type="component" value="Unassembled WGS sequence"/>
</dbReference>
<evidence type="ECO:0000259" key="5">
    <source>
        <dbReference type="PROSITE" id="PS50931"/>
    </source>
</evidence>
<sequence>MDRLYLMEVFVAVTEESSFAGAARRLGTSPPAVTRAVAALEAHLGVKLLDRTTRYVRVTEAVQRYFDDARRIIAEADAADESVAGANGMPRGMLAVTAPVLFGKMFVLPGITDYLRQYPDMEVTATFLDRVVNLLEEGFDVGVRIGELPDSGMRALRVGEVYPVICAAPQYLAAHGTPGSPDALHEHTVVSAIAVTPLVEWKFTDQERRLTIRVRPRLTISSNDCAIDAARSGFGLTRVMSYQAAPYLASGELVEVLPAFRPATLPVHVLHREGRYASAKIRSFVDLIAARLRKEIASAAMKWEGTGGQDNVRQ</sequence>
<dbReference type="GO" id="GO:0043565">
    <property type="term" value="F:sequence-specific DNA binding"/>
    <property type="evidence" value="ECO:0007669"/>
    <property type="project" value="TreeGrafter"/>
</dbReference>
<dbReference type="FunFam" id="1.10.10.10:FF:000001">
    <property type="entry name" value="LysR family transcriptional regulator"/>
    <property type="match status" value="1"/>
</dbReference>
<reference evidence="7" key="2">
    <citation type="submission" date="2022-03" db="EMBL/GenBank/DDBJ databases">
        <title>Genome Encyclopedia of Bacteria and Archaea VI: Functional Genomics of Type Strains.</title>
        <authorList>
            <person name="Whitman W."/>
        </authorList>
    </citation>
    <scope>NUCLEOTIDE SEQUENCE</scope>
    <source>
        <strain evidence="7">HSC-15S17</strain>
    </source>
</reference>
<dbReference type="InterPro" id="IPR000847">
    <property type="entry name" value="LysR_HTH_N"/>
</dbReference>
<keyword evidence="4" id="KW-0804">Transcription</keyword>
<evidence type="ECO:0000313" key="6">
    <source>
        <dbReference type="EMBL" id="MBV6323778.1"/>
    </source>
</evidence>
<keyword evidence="9" id="KW-1185">Reference proteome</keyword>
<evidence type="ECO:0000256" key="4">
    <source>
        <dbReference type="ARBA" id="ARBA00023163"/>
    </source>
</evidence>
<dbReference type="CDD" id="cd08471">
    <property type="entry name" value="PBP2_CrgA_like_2"/>
    <property type="match status" value="1"/>
</dbReference>
<dbReference type="InterPro" id="IPR058163">
    <property type="entry name" value="LysR-type_TF_proteobact-type"/>
</dbReference>
<dbReference type="PANTHER" id="PTHR30537:SF5">
    <property type="entry name" value="HTH-TYPE TRANSCRIPTIONAL ACTIVATOR TTDR-RELATED"/>
    <property type="match status" value="1"/>
</dbReference>
<reference evidence="6" key="1">
    <citation type="submission" date="2021-07" db="EMBL/GenBank/DDBJ databases">
        <title>Characterization of violacein-producing bacteria and related species.</title>
        <authorList>
            <person name="Wilson H.S."/>
            <person name="De Leon M.E."/>
        </authorList>
    </citation>
    <scope>NUCLEOTIDE SEQUENCE</scope>
    <source>
        <strain evidence="6">HSC-15S17</strain>
    </source>
</reference>
<dbReference type="Pfam" id="PF00126">
    <property type="entry name" value="HTH_1"/>
    <property type="match status" value="1"/>
</dbReference>